<dbReference type="AlphaFoldDB" id="A0AAU8CMH0"/>
<feature type="domain" description="Histidine kinase" evidence="9">
    <location>
        <begin position="211"/>
        <end position="402"/>
    </location>
</feature>
<dbReference type="Gene3D" id="3.30.450.40">
    <property type="match status" value="1"/>
</dbReference>
<evidence type="ECO:0000256" key="8">
    <source>
        <dbReference type="SAM" id="Coils"/>
    </source>
</evidence>
<keyword evidence="4" id="KW-0808">Transferase</keyword>
<proteinExistence type="predicted"/>
<dbReference type="EMBL" id="CP159253">
    <property type="protein sequence ID" value="XCG47459.1"/>
    <property type="molecule type" value="Genomic_DNA"/>
</dbReference>
<sequence length="405" mass="44205">MISEPPATPANAPEQGSAAEELRYRLRQQQLTAEYAYFALQTHDLQTLLQEATRVCAEGLQSRMCKVMEYLPAEHQFLVRAGVGWKPGVVGQARARADTASPTGYAFKTGEPVISNHLDGESRFRTPALLVEHNVKRAINALIHGGSARFGVLEVDSPVEGRFTEADLVFVKGFANLIGVALERQRTEEALKQQERLLQDALRHQEFLTKEISHRVKNSLSIVASLLSMQSRATDDPALLQALADAQARVQTIARVHDQLWRRDDIRAVDLADYLGDLCDHIRASAPNHQLICDVASVSVPTDQAIPIGLLVNELITNAVKYAYPEGFGEVRLAVASAEQGGHLSLEVSDRGIGLPAGQDSAKSGGLGTKLISGLARRLGGEVQWQDAKPGTRFVMVFRPDNIPT</sequence>
<dbReference type="Pfam" id="PF13185">
    <property type="entry name" value="GAF_2"/>
    <property type="match status" value="1"/>
</dbReference>
<dbReference type="Pfam" id="PF02518">
    <property type="entry name" value="HATPase_c"/>
    <property type="match status" value="1"/>
</dbReference>
<evidence type="ECO:0000256" key="1">
    <source>
        <dbReference type="ARBA" id="ARBA00000085"/>
    </source>
</evidence>
<evidence type="ECO:0000313" key="10">
    <source>
        <dbReference type="EMBL" id="XCG47459.1"/>
    </source>
</evidence>
<keyword evidence="3" id="KW-0597">Phosphoprotein</keyword>
<gene>
    <name evidence="10" type="ORF">ABVK50_19570</name>
</gene>
<keyword evidence="5" id="KW-0547">Nucleotide-binding</keyword>
<keyword evidence="6 10" id="KW-0418">Kinase</keyword>
<dbReference type="PROSITE" id="PS50109">
    <property type="entry name" value="HIS_KIN"/>
    <property type="match status" value="1"/>
</dbReference>
<dbReference type="GO" id="GO:0004673">
    <property type="term" value="F:protein histidine kinase activity"/>
    <property type="evidence" value="ECO:0007669"/>
    <property type="project" value="UniProtKB-EC"/>
</dbReference>
<evidence type="ECO:0000256" key="7">
    <source>
        <dbReference type="ARBA" id="ARBA00022840"/>
    </source>
</evidence>
<dbReference type="SUPFAM" id="SSF55781">
    <property type="entry name" value="GAF domain-like"/>
    <property type="match status" value="1"/>
</dbReference>
<dbReference type="InterPro" id="IPR011102">
    <property type="entry name" value="Sig_transdc_His_kinase_HWE"/>
</dbReference>
<dbReference type="InterPro" id="IPR005467">
    <property type="entry name" value="His_kinase_dom"/>
</dbReference>
<evidence type="ECO:0000256" key="2">
    <source>
        <dbReference type="ARBA" id="ARBA00012438"/>
    </source>
</evidence>
<protein>
    <recommendedName>
        <fullName evidence="2">histidine kinase</fullName>
        <ecNumber evidence="2">2.7.13.3</ecNumber>
    </recommendedName>
</protein>
<evidence type="ECO:0000256" key="5">
    <source>
        <dbReference type="ARBA" id="ARBA00022741"/>
    </source>
</evidence>
<dbReference type="SUPFAM" id="SSF55874">
    <property type="entry name" value="ATPase domain of HSP90 chaperone/DNA topoisomerase II/histidine kinase"/>
    <property type="match status" value="1"/>
</dbReference>
<evidence type="ECO:0000256" key="6">
    <source>
        <dbReference type="ARBA" id="ARBA00022777"/>
    </source>
</evidence>
<dbReference type="SMART" id="SM00065">
    <property type="entry name" value="GAF"/>
    <property type="match status" value="1"/>
</dbReference>
<dbReference type="RefSeq" id="WP_353644992.1">
    <property type="nucleotide sequence ID" value="NZ_CP159253.1"/>
</dbReference>
<comment type="catalytic activity">
    <reaction evidence="1">
        <text>ATP + protein L-histidine = ADP + protein N-phospho-L-histidine.</text>
        <dbReference type="EC" id="2.7.13.3"/>
    </reaction>
</comment>
<dbReference type="Pfam" id="PF07568">
    <property type="entry name" value="HisKA_2"/>
    <property type="match status" value="1"/>
</dbReference>
<dbReference type="InterPro" id="IPR036890">
    <property type="entry name" value="HATPase_C_sf"/>
</dbReference>
<keyword evidence="8" id="KW-0175">Coiled coil</keyword>
<organism evidence="10">
    <name type="scientific">Mesorhizobium sp. WSM2240</name>
    <dbReference type="NCBI Taxonomy" id="3228851"/>
    <lineage>
        <taxon>Bacteria</taxon>
        <taxon>Pseudomonadati</taxon>
        <taxon>Pseudomonadota</taxon>
        <taxon>Alphaproteobacteria</taxon>
        <taxon>Hyphomicrobiales</taxon>
        <taxon>Phyllobacteriaceae</taxon>
        <taxon>Mesorhizobium</taxon>
    </lineage>
</organism>
<reference evidence="10" key="1">
    <citation type="submission" date="2024-06" db="EMBL/GenBank/DDBJ databases">
        <title>Mesorhizobium karijinii sp. nov., a symbiont of the iconic Swainsona formosa from arid Australia.</title>
        <authorList>
            <person name="Hill Y.J."/>
            <person name="Watkin E.L.J."/>
            <person name="O'Hara G.W."/>
            <person name="Terpolilli J."/>
            <person name="Tye M.L."/>
            <person name="Kohlmeier M.G."/>
        </authorList>
    </citation>
    <scope>NUCLEOTIDE SEQUENCE</scope>
    <source>
        <strain evidence="10">WSM2240</strain>
    </source>
</reference>
<evidence type="ECO:0000259" key="9">
    <source>
        <dbReference type="PROSITE" id="PS50109"/>
    </source>
</evidence>
<feature type="coiled-coil region" evidence="8">
    <location>
        <begin position="184"/>
        <end position="211"/>
    </location>
</feature>
<dbReference type="InterPro" id="IPR003594">
    <property type="entry name" value="HATPase_dom"/>
</dbReference>
<accession>A0AAU8CMH0</accession>
<evidence type="ECO:0000256" key="3">
    <source>
        <dbReference type="ARBA" id="ARBA00022553"/>
    </source>
</evidence>
<name>A0AAU8CMH0_9HYPH</name>
<dbReference type="SMART" id="SM00387">
    <property type="entry name" value="HATPase_c"/>
    <property type="match status" value="1"/>
</dbReference>
<dbReference type="Gene3D" id="3.30.565.10">
    <property type="entry name" value="Histidine kinase-like ATPase, C-terminal domain"/>
    <property type="match status" value="1"/>
</dbReference>
<dbReference type="EC" id="2.7.13.3" evidence="2"/>
<evidence type="ECO:0000256" key="4">
    <source>
        <dbReference type="ARBA" id="ARBA00022679"/>
    </source>
</evidence>
<dbReference type="PANTHER" id="PTHR41523:SF8">
    <property type="entry name" value="ETHYLENE RESPONSE SENSOR PROTEIN"/>
    <property type="match status" value="1"/>
</dbReference>
<dbReference type="InterPro" id="IPR003018">
    <property type="entry name" value="GAF"/>
</dbReference>
<keyword evidence="7" id="KW-0067">ATP-binding</keyword>
<dbReference type="InterPro" id="IPR011495">
    <property type="entry name" value="Sig_transdc_His_kin_sub2_dim/P"/>
</dbReference>
<dbReference type="InterPro" id="IPR029016">
    <property type="entry name" value="GAF-like_dom_sf"/>
</dbReference>
<dbReference type="PANTHER" id="PTHR41523">
    <property type="entry name" value="TWO-COMPONENT SYSTEM SENSOR PROTEIN"/>
    <property type="match status" value="1"/>
</dbReference>
<dbReference type="GO" id="GO:0005524">
    <property type="term" value="F:ATP binding"/>
    <property type="evidence" value="ECO:0007669"/>
    <property type="project" value="UniProtKB-KW"/>
</dbReference>
<dbReference type="SMART" id="SM00911">
    <property type="entry name" value="HWE_HK"/>
    <property type="match status" value="1"/>
</dbReference>